<evidence type="ECO:0000256" key="9">
    <source>
        <dbReference type="ARBA" id="ARBA00022840"/>
    </source>
</evidence>
<evidence type="ECO:0000256" key="14">
    <source>
        <dbReference type="RuleBase" id="RU004347"/>
    </source>
</evidence>
<dbReference type="Pfam" id="PF01583">
    <property type="entry name" value="APS_kinase"/>
    <property type="match status" value="1"/>
</dbReference>
<dbReference type="InterPro" id="IPR059117">
    <property type="entry name" value="APS_kinase_dom"/>
</dbReference>
<evidence type="ECO:0000256" key="4">
    <source>
        <dbReference type="ARBA" id="ARBA00007008"/>
    </source>
</evidence>
<keyword evidence="7 13" id="KW-0547">Nucleotide-binding</keyword>
<proteinExistence type="inferred from homology"/>
<feature type="binding site" evidence="13">
    <location>
        <begin position="32"/>
        <end position="39"/>
    </location>
    <ligand>
        <name>ATP</name>
        <dbReference type="ChEBI" id="CHEBI:30616"/>
    </ligand>
</feature>
<comment type="catalytic activity">
    <reaction evidence="1 13 14">
        <text>adenosine 5'-phosphosulfate + ATP = 3'-phosphoadenylyl sulfate + ADP + H(+)</text>
        <dbReference type="Rhea" id="RHEA:24152"/>
        <dbReference type="ChEBI" id="CHEBI:15378"/>
        <dbReference type="ChEBI" id="CHEBI:30616"/>
        <dbReference type="ChEBI" id="CHEBI:58243"/>
        <dbReference type="ChEBI" id="CHEBI:58339"/>
        <dbReference type="ChEBI" id="CHEBI:456216"/>
        <dbReference type="EC" id="2.7.1.25"/>
    </reaction>
</comment>
<protein>
    <recommendedName>
        <fullName evidence="5 13">Adenylyl-sulfate kinase</fullName>
        <ecNumber evidence="5 13">2.7.1.25</ecNumber>
    </recommendedName>
    <alternativeName>
        <fullName evidence="11 13">APS kinase</fullName>
    </alternativeName>
    <alternativeName>
        <fullName evidence="12 13">ATP adenosine-5'-phosphosulfate 3'-phosphotransferase</fullName>
    </alternativeName>
    <alternativeName>
        <fullName evidence="10 13">Adenosine-5'-phosphosulfate kinase</fullName>
    </alternativeName>
</protein>
<dbReference type="Gene3D" id="3.40.50.300">
    <property type="entry name" value="P-loop containing nucleotide triphosphate hydrolases"/>
    <property type="match status" value="1"/>
</dbReference>
<comment type="caution">
    <text evidence="16">The sequence shown here is derived from an EMBL/GenBank/DDBJ whole genome shotgun (WGS) entry which is preliminary data.</text>
</comment>
<evidence type="ECO:0000256" key="5">
    <source>
        <dbReference type="ARBA" id="ARBA00012121"/>
    </source>
</evidence>
<dbReference type="PANTHER" id="PTHR11055:SF1">
    <property type="entry name" value="PAPS SYNTHETASE, ISOFORM D"/>
    <property type="match status" value="1"/>
</dbReference>
<name>A0ABW4JJG7_9BACL</name>
<comment type="function">
    <text evidence="2 13 14">Catalyzes the synthesis of activated sulfate.</text>
</comment>
<dbReference type="PANTHER" id="PTHR11055">
    <property type="entry name" value="BIFUNCTIONAL 3'-PHOSPHOADENOSINE 5'-PHOSPHOSULFATE SYNTHASE"/>
    <property type="match status" value="1"/>
</dbReference>
<feature type="domain" description="APS kinase" evidence="15">
    <location>
        <begin position="24"/>
        <end position="174"/>
    </location>
</feature>
<evidence type="ECO:0000256" key="12">
    <source>
        <dbReference type="ARBA" id="ARBA00031464"/>
    </source>
</evidence>
<dbReference type="NCBIfam" id="NF003013">
    <property type="entry name" value="PRK03846.1"/>
    <property type="match status" value="1"/>
</dbReference>
<evidence type="ECO:0000256" key="3">
    <source>
        <dbReference type="ARBA" id="ARBA00004806"/>
    </source>
</evidence>
<dbReference type="EC" id="2.7.1.25" evidence="5 13"/>
<evidence type="ECO:0000256" key="8">
    <source>
        <dbReference type="ARBA" id="ARBA00022777"/>
    </source>
</evidence>
<reference evidence="17" key="1">
    <citation type="journal article" date="2019" name="Int. J. Syst. Evol. Microbiol.">
        <title>The Global Catalogue of Microorganisms (GCM) 10K type strain sequencing project: providing services to taxonomists for standard genome sequencing and annotation.</title>
        <authorList>
            <consortium name="The Broad Institute Genomics Platform"/>
            <consortium name="The Broad Institute Genome Sequencing Center for Infectious Disease"/>
            <person name="Wu L."/>
            <person name="Ma J."/>
        </authorList>
    </citation>
    <scope>NUCLEOTIDE SEQUENCE [LARGE SCALE GENOMIC DNA]</scope>
    <source>
        <strain evidence="17">CGMCC 1.12286</strain>
    </source>
</reference>
<keyword evidence="13" id="KW-0597">Phosphoprotein</keyword>
<dbReference type="Proteomes" id="UP001597079">
    <property type="component" value="Unassembled WGS sequence"/>
</dbReference>
<accession>A0ABW4JJG7</accession>
<evidence type="ECO:0000256" key="11">
    <source>
        <dbReference type="ARBA" id="ARBA00031393"/>
    </source>
</evidence>
<evidence type="ECO:0000313" key="17">
    <source>
        <dbReference type="Proteomes" id="UP001597079"/>
    </source>
</evidence>
<dbReference type="GO" id="GO:0004020">
    <property type="term" value="F:adenylylsulfate kinase activity"/>
    <property type="evidence" value="ECO:0007669"/>
    <property type="project" value="UniProtKB-EC"/>
</dbReference>
<keyword evidence="17" id="KW-1185">Reference proteome</keyword>
<evidence type="ECO:0000256" key="13">
    <source>
        <dbReference type="HAMAP-Rule" id="MF_00065"/>
    </source>
</evidence>
<keyword evidence="9 13" id="KW-0067">ATP-binding</keyword>
<dbReference type="RefSeq" id="WP_377944035.1">
    <property type="nucleotide sequence ID" value="NZ_JBHUCX010000044.1"/>
</dbReference>
<keyword evidence="6 13" id="KW-0808">Transferase</keyword>
<dbReference type="EMBL" id="JBHUCX010000044">
    <property type="protein sequence ID" value="MFD1676144.1"/>
    <property type="molecule type" value="Genomic_DNA"/>
</dbReference>
<dbReference type="InterPro" id="IPR027417">
    <property type="entry name" value="P-loop_NTPase"/>
</dbReference>
<evidence type="ECO:0000256" key="7">
    <source>
        <dbReference type="ARBA" id="ARBA00022741"/>
    </source>
</evidence>
<feature type="active site" description="Phosphoserine intermediate" evidence="13">
    <location>
        <position position="106"/>
    </location>
</feature>
<organism evidence="16 17">
    <name type="scientific">Alicyclobacillus fodiniaquatilis</name>
    <dbReference type="NCBI Taxonomy" id="1661150"/>
    <lineage>
        <taxon>Bacteria</taxon>
        <taxon>Bacillati</taxon>
        <taxon>Bacillota</taxon>
        <taxon>Bacilli</taxon>
        <taxon>Bacillales</taxon>
        <taxon>Alicyclobacillaceae</taxon>
        <taxon>Alicyclobacillus</taxon>
    </lineage>
</organism>
<evidence type="ECO:0000259" key="15">
    <source>
        <dbReference type="Pfam" id="PF01583"/>
    </source>
</evidence>
<sequence>MSTNIVWHAQKIATKDHEMLNGHRGLCIWFTGLSGSGKSTLANAVEQSLYQMGVHTYLLDGDNVRHGLNGDLGFSDEDRKENVRRVAHVANLFVDAGVVAITALISPFHADREKARKIFAPGSFIEVYVECPLEECARRDPKGLYEKAKSGQIRDFTGISSPYEPPGDAEVTVNTATMSIETCVQYILNEVKTRLQI</sequence>
<keyword evidence="8 13" id="KW-0418">Kinase</keyword>
<dbReference type="CDD" id="cd02027">
    <property type="entry name" value="APSK"/>
    <property type="match status" value="1"/>
</dbReference>
<dbReference type="HAMAP" id="MF_00065">
    <property type="entry name" value="Adenylyl_sulf_kinase"/>
    <property type="match status" value="1"/>
</dbReference>
<dbReference type="SUPFAM" id="SSF52540">
    <property type="entry name" value="P-loop containing nucleoside triphosphate hydrolases"/>
    <property type="match status" value="1"/>
</dbReference>
<evidence type="ECO:0000256" key="1">
    <source>
        <dbReference type="ARBA" id="ARBA00001823"/>
    </source>
</evidence>
<comment type="pathway">
    <text evidence="3 13 14">Sulfur metabolism; hydrogen sulfide biosynthesis; sulfite from sulfate: step 2/3.</text>
</comment>
<evidence type="ECO:0000256" key="10">
    <source>
        <dbReference type="ARBA" id="ARBA00029724"/>
    </source>
</evidence>
<comment type="similarity">
    <text evidence="4 13 14">Belongs to the APS kinase family.</text>
</comment>
<dbReference type="NCBIfam" id="TIGR00455">
    <property type="entry name" value="apsK"/>
    <property type="match status" value="1"/>
</dbReference>
<evidence type="ECO:0000313" key="16">
    <source>
        <dbReference type="EMBL" id="MFD1676144.1"/>
    </source>
</evidence>
<gene>
    <name evidence="13 16" type="primary">cysC</name>
    <name evidence="16" type="ORF">ACFSB2_15675</name>
</gene>
<dbReference type="InterPro" id="IPR002891">
    <property type="entry name" value="APS"/>
</dbReference>
<evidence type="ECO:0000256" key="2">
    <source>
        <dbReference type="ARBA" id="ARBA00002632"/>
    </source>
</evidence>
<evidence type="ECO:0000256" key="6">
    <source>
        <dbReference type="ARBA" id="ARBA00022679"/>
    </source>
</evidence>